<feature type="transmembrane region" description="Helical" evidence="1">
    <location>
        <begin position="69"/>
        <end position="90"/>
    </location>
</feature>
<keyword evidence="1" id="KW-1133">Transmembrane helix</keyword>
<evidence type="ECO:0000256" key="1">
    <source>
        <dbReference type="SAM" id="Phobius"/>
    </source>
</evidence>
<accession>A0AAW0DBE4</accession>
<keyword evidence="1" id="KW-0812">Transmembrane</keyword>
<keyword evidence="4" id="KW-1185">Reference proteome</keyword>
<evidence type="ECO:0000259" key="2">
    <source>
        <dbReference type="Pfam" id="PF20152"/>
    </source>
</evidence>
<dbReference type="AlphaFoldDB" id="A0AAW0DBE4"/>
<dbReference type="Proteomes" id="UP001383192">
    <property type="component" value="Unassembled WGS sequence"/>
</dbReference>
<dbReference type="Pfam" id="PF20152">
    <property type="entry name" value="DUF6534"/>
    <property type="match status" value="1"/>
</dbReference>
<evidence type="ECO:0000313" key="4">
    <source>
        <dbReference type="Proteomes" id="UP001383192"/>
    </source>
</evidence>
<proteinExistence type="predicted"/>
<dbReference type="EMBL" id="JAYKXP010000018">
    <property type="protein sequence ID" value="KAK7047832.1"/>
    <property type="molecule type" value="Genomic_DNA"/>
</dbReference>
<feature type="transmembrane region" description="Helical" evidence="1">
    <location>
        <begin position="28"/>
        <end position="49"/>
    </location>
</feature>
<comment type="caution">
    <text evidence="3">The sequence shown here is derived from an EMBL/GenBank/DDBJ whole genome shotgun (WGS) entry which is preliminary data.</text>
</comment>
<dbReference type="InterPro" id="IPR045339">
    <property type="entry name" value="DUF6534"/>
</dbReference>
<protein>
    <recommendedName>
        <fullName evidence="2">DUF6534 domain-containing protein</fullName>
    </recommendedName>
</protein>
<keyword evidence="1" id="KW-0472">Membrane</keyword>
<gene>
    <name evidence="3" type="ORF">VNI00_006160</name>
</gene>
<feature type="domain" description="DUF6534" evidence="2">
    <location>
        <begin position="75"/>
        <end position="159"/>
    </location>
</feature>
<reference evidence="3 4" key="1">
    <citation type="submission" date="2024-01" db="EMBL/GenBank/DDBJ databases">
        <title>A draft genome for a cacao thread blight-causing isolate of Paramarasmius palmivorus.</title>
        <authorList>
            <person name="Baruah I.K."/>
            <person name="Bukari Y."/>
            <person name="Amoako-Attah I."/>
            <person name="Meinhardt L.W."/>
            <person name="Bailey B.A."/>
            <person name="Cohen S.P."/>
        </authorList>
    </citation>
    <scope>NUCLEOTIDE SEQUENCE [LARGE SCALE GENOMIC DNA]</scope>
    <source>
        <strain evidence="3 4">GH-12</strain>
    </source>
</reference>
<evidence type="ECO:0000313" key="3">
    <source>
        <dbReference type="EMBL" id="KAK7047832.1"/>
    </source>
</evidence>
<name>A0AAW0DBE4_9AGAR</name>
<feature type="transmembrane region" description="Helical" evidence="1">
    <location>
        <begin position="110"/>
        <end position="133"/>
    </location>
</feature>
<organism evidence="3 4">
    <name type="scientific">Paramarasmius palmivorus</name>
    <dbReference type="NCBI Taxonomy" id="297713"/>
    <lineage>
        <taxon>Eukaryota</taxon>
        <taxon>Fungi</taxon>
        <taxon>Dikarya</taxon>
        <taxon>Basidiomycota</taxon>
        <taxon>Agaricomycotina</taxon>
        <taxon>Agaricomycetes</taxon>
        <taxon>Agaricomycetidae</taxon>
        <taxon>Agaricales</taxon>
        <taxon>Marasmiineae</taxon>
        <taxon>Marasmiaceae</taxon>
        <taxon>Paramarasmius</taxon>
    </lineage>
</organism>
<feature type="transmembrane region" description="Helical" evidence="1">
    <location>
        <begin position="139"/>
        <end position="161"/>
    </location>
</feature>
<sequence>MVCALLKLTDRGPRHVATLPSRRSAKTLATIIALPIVGSAFVTALVYFIRSWAMKTYAELKSLQVLFQVVNSLALASNIAITLSIAGYLWVEYSVNWRGSSSRGAFVNRLAIFCISAGIFTSVFAALGLVVLFTVPDTLVHVAFLSVVARLHTSSFFSAILNFGRSPAVTRGSNRPSFVRSATLQFAPTISESESGGQLRSRSLGSVIAADPAIPDIIKRDYVTDPVRTFDSSVKHEVDRTSGEISYVSLD</sequence>